<dbReference type="InParanoid" id="E9HWP6"/>
<dbReference type="Proteomes" id="UP000000305">
    <property type="component" value="Unassembled WGS sequence"/>
</dbReference>
<dbReference type="SMART" id="SM00360">
    <property type="entry name" value="RRM"/>
    <property type="match status" value="1"/>
</dbReference>
<sequence length="237" mass="27439">MESTNWKLMPFVQHKPTKNCTVQIPLERLPGDRRICTDPRVQQVQPSDVTVEESSRHSSTERRAMFRGSREKFLTMKNERLPLDPRVRQQTPREVRVEDSRCANKRVHFRDPLEGSETNELHVNYFPNIFNESILLEMFQEYGIITRIVIKRHFAFVHFEKNKDALKAIERLNNQRMFGVILKVSPARRTLPKLAQPNSILRGSSGFTADVNVPSRSGMPGTSRETNYDSSARCVSK</sequence>
<dbReference type="HOGENOM" id="CLU_1171673_0_0_1"/>
<dbReference type="GO" id="GO:0005737">
    <property type="term" value="C:cytoplasm"/>
    <property type="evidence" value="ECO:0000318"/>
    <property type="project" value="GO_Central"/>
</dbReference>
<dbReference type="GO" id="GO:0003729">
    <property type="term" value="F:mRNA binding"/>
    <property type="evidence" value="ECO:0000318"/>
    <property type="project" value="GO_Central"/>
</dbReference>
<dbReference type="OrthoDB" id="79941at2759"/>
<dbReference type="PhylomeDB" id="E9HWP6"/>
<feature type="domain" description="RRM" evidence="4">
    <location>
        <begin position="119"/>
        <end position="189"/>
    </location>
</feature>
<evidence type="ECO:0000313" key="6">
    <source>
        <dbReference type="Proteomes" id="UP000000305"/>
    </source>
</evidence>
<dbReference type="InterPro" id="IPR035979">
    <property type="entry name" value="RBD_domain_sf"/>
</dbReference>
<proteinExistence type="predicted"/>
<dbReference type="CDD" id="cd00590">
    <property type="entry name" value="RRM_SF"/>
    <property type="match status" value="1"/>
</dbReference>
<dbReference type="KEGG" id="dpx:DAPPUDRAFT_267618"/>
<keyword evidence="6" id="KW-1185">Reference proteome</keyword>
<evidence type="ECO:0000256" key="3">
    <source>
        <dbReference type="SAM" id="MobiDB-lite"/>
    </source>
</evidence>
<dbReference type="STRING" id="6669.E9HWP6"/>
<gene>
    <name evidence="5" type="ORF">DAPPUDRAFT_267618</name>
</gene>
<dbReference type="Gene3D" id="3.30.70.330">
    <property type="match status" value="1"/>
</dbReference>
<reference evidence="5 6" key="1">
    <citation type="journal article" date="2011" name="Science">
        <title>The ecoresponsive genome of Daphnia pulex.</title>
        <authorList>
            <person name="Colbourne J.K."/>
            <person name="Pfrender M.E."/>
            <person name="Gilbert D."/>
            <person name="Thomas W.K."/>
            <person name="Tucker A."/>
            <person name="Oakley T.H."/>
            <person name="Tokishita S."/>
            <person name="Aerts A."/>
            <person name="Arnold G.J."/>
            <person name="Basu M.K."/>
            <person name="Bauer D.J."/>
            <person name="Caceres C.E."/>
            <person name="Carmel L."/>
            <person name="Casola C."/>
            <person name="Choi J.H."/>
            <person name="Detter J.C."/>
            <person name="Dong Q."/>
            <person name="Dusheyko S."/>
            <person name="Eads B.D."/>
            <person name="Frohlich T."/>
            <person name="Geiler-Samerotte K.A."/>
            <person name="Gerlach D."/>
            <person name="Hatcher P."/>
            <person name="Jogdeo S."/>
            <person name="Krijgsveld J."/>
            <person name="Kriventseva E.V."/>
            <person name="Kultz D."/>
            <person name="Laforsch C."/>
            <person name="Lindquist E."/>
            <person name="Lopez J."/>
            <person name="Manak J.R."/>
            <person name="Muller J."/>
            <person name="Pangilinan J."/>
            <person name="Patwardhan R.P."/>
            <person name="Pitluck S."/>
            <person name="Pritham E.J."/>
            <person name="Rechtsteiner A."/>
            <person name="Rho M."/>
            <person name="Rogozin I.B."/>
            <person name="Sakarya O."/>
            <person name="Salamov A."/>
            <person name="Schaack S."/>
            <person name="Shapiro H."/>
            <person name="Shiga Y."/>
            <person name="Skalitzky C."/>
            <person name="Smith Z."/>
            <person name="Souvorov A."/>
            <person name="Sung W."/>
            <person name="Tang Z."/>
            <person name="Tsuchiya D."/>
            <person name="Tu H."/>
            <person name="Vos H."/>
            <person name="Wang M."/>
            <person name="Wolf Y.I."/>
            <person name="Yamagata H."/>
            <person name="Yamada T."/>
            <person name="Ye Y."/>
            <person name="Shaw J.R."/>
            <person name="Andrews J."/>
            <person name="Crease T.J."/>
            <person name="Tang H."/>
            <person name="Lucas S.M."/>
            <person name="Robertson H.M."/>
            <person name="Bork P."/>
            <person name="Koonin E.V."/>
            <person name="Zdobnov E.M."/>
            <person name="Grigoriev I.V."/>
            <person name="Lynch M."/>
            <person name="Boore J.L."/>
        </authorList>
    </citation>
    <scope>NUCLEOTIDE SEQUENCE [LARGE SCALE GENOMIC DNA]</scope>
</reference>
<evidence type="ECO:0000313" key="5">
    <source>
        <dbReference type="EMBL" id="EFX63827.1"/>
    </source>
</evidence>
<feature type="region of interest" description="Disordered" evidence="3">
    <location>
        <begin position="211"/>
        <end position="237"/>
    </location>
</feature>
<dbReference type="InterPro" id="IPR000504">
    <property type="entry name" value="RRM_dom"/>
</dbReference>
<protein>
    <recommendedName>
        <fullName evidence="4">RRM domain-containing protein</fullName>
    </recommendedName>
</protein>
<evidence type="ECO:0000259" key="4">
    <source>
        <dbReference type="PROSITE" id="PS50102"/>
    </source>
</evidence>
<dbReference type="AlphaFoldDB" id="E9HWP6"/>
<dbReference type="PANTHER" id="PTHR48025">
    <property type="entry name" value="OS02G0815200 PROTEIN"/>
    <property type="match status" value="1"/>
</dbReference>
<dbReference type="InterPro" id="IPR012677">
    <property type="entry name" value="Nucleotide-bd_a/b_plait_sf"/>
</dbReference>
<dbReference type="EMBL" id="GL732950">
    <property type="protein sequence ID" value="EFX63827.1"/>
    <property type="molecule type" value="Genomic_DNA"/>
</dbReference>
<evidence type="ECO:0000256" key="2">
    <source>
        <dbReference type="PROSITE-ProRule" id="PRU00176"/>
    </source>
</evidence>
<dbReference type="Pfam" id="PF00076">
    <property type="entry name" value="RRM_1"/>
    <property type="match status" value="1"/>
</dbReference>
<keyword evidence="1 2" id="KW-0694">RNA-binding</keyword>
<dbReference type="GO" id="GO:0005634">
    <property type="term" value="C:nucleus"/>
    <property type="evidence" value="ECO:0000318"/>
    <property type="project" value="GO_Central"/>
</dbReference>
<name>E9HWP6_DAPPU</name>
<dbReference type="InterPro" id="IPR050502">
    <property type="entry name" value="Euk_RNA-bind_prot"/>
</dbReference>
<evidence type="ECO:0000256" key="1">
    <source>
        <dbReference type="ARBA" id="ARBA00022884"/>
    </source>
</evidence>
<accession>E9HWP6</accession>
<organism evidence="5 6">
    <name type="scientific">Daphnia pulex</name>
    <name type="common">Water flea</name>
    <dbReference type="NCBI Taxonomy" id="6669"/>
    <lineage>
        <taxon>Eukaryota</taxon>
        <taxon>Metazoa</taxon>
        <taxon>Ecdysozoa</taxon>
        <taxon>Arthropoda</taxon>
        <taxon>Crustacea</taxon>
        <taxon>Branchiopoda</taxon>
        <taxon>Diplostraca</taxon>
        <taxon>Cladocera</taxon>
        <taxon>Anomopoda</taxon>
        <taxon>Daphniidae</taxon>
        <taxon>Daphnia</taxon>
    </lineage>
</organism>
<dbReference type="SUPFAM" id="SSF54928">
    <property type="entry name" value="RNA-binding domain, RBD"/>
    <property type="match status" value="1"/>
</dbReference>
<dbReference type="PANTHER" id="PTHR48025:SF1">
    <property type="entry name" value="RRM DOMAIN-CONTAINING PROTEIN"/>
    <property type="match status" value="1"/>
</dbReference>
<dbReference type="PROSITE" id="PS50102">
    <property type="entry name" value="RRM"/>
    <property type="match status" value="1"/>
</dbReference>